<dbReference type="Pfam" id="PF15991">
    <property type="entry name" value="G_path_suppress"/>
    <property type="match status" value="2"/>
</dbReference>
<dbReference type="PANTHER" id="PTHR22654">
    <property type="entry name" value="G PROTEIN PATHWAY SUPPRESSOR 2"/>
    <property type="match status" value="1"/>
</dbReference>
<organism evidence="2 3">
    <name type="scientific">Tegillarca granosa</name>
    <name type="common">Malaysian cockle</name>
    <name type="synonym">Anadara granosa</name>
    <dbReference type="NCBI Taxonomy" id="220873"/>
    <lineage>
        <taxon>Eukaryota</taxon>
        <taxon>Metazoa</taxon>
        <taxon>Spiralia</taxon>
        <taxon>Lophotrochozoa</taxon>
        <taxon>Mollusca</taxon>
        <taxon>Bivalvia</taxon>
        <taxon>Autobranchia</taxon>
        <taxon>Pteriomorphia</taxon>
        <taxon>Arcoida</taxon>
        <taxon>Arcoidea</taxon>
        <taxon>Arcidae</taxon>
        <taxon>Tegillarca</taxon>
    </lineage>
</organism>
<dbReference type="EMBL" id="JARBDR010000328">
    <property type="protein sequence ID" value="KAJ8316101.1"/>
    <property type="molecule type" value="Genomic_DNA"/>
</dbReference>
<accession>A0ABQ9FFK2</accession>
<gene>
    <name evidence="2" type="ORF">KUTeg_006115</name>
</gene>
<feature type="compositionally biased region" description="Polar residues" evidence="1">
    <location>
        <begin position="265"/>
        <end position="277"/>
    </location>
</feature>
<feature type="region of interest" description="Disordered" evidence="1">
    <location>
        <begin position="26"/>
        <end position="80"/>
    </location>
</feature>
<feature type="compositionally biased region" description="Low complexity" evidence="1">
    <location>
        <begin position="304"/>
        <end position="315"/>
    </location>
</feature>
<feature type="compositionally biased region" description="Low complexity" evidence="1">
    <location>
        <begin position="201"/>
        <end position="222"/>
    </location>
</feature>
<protein>
    <submittedName>
        <fullName evidence="2">Uncharacterized protein</fullName>
    </submittedName>
</protein>
<comment type="caution">
    <text evidence="2">The sequence shown here is derived from an EMBL/GenBank/DDBJ whole genome shotgun (WGS) entry which is preliminary data.</text>
</comment>
<feature type="compositionally biased region" description="Basic and acidic residues" evidence="1">
    <location>
        <begin position="26"/>
        <end position="54"/>
    </location>
</feature>
<reference evidence="2 3" key="1">
    <citation type="submission" date="2022-12" db="EMBL/GenBank/DDBJ databases">
        <title>Chromosome-level genome of Tegillarca granosa.</title>
        <authorList>
            <person name="Kim J."/>
        </authorList>
    </citation>
    <scope>NUCLEOTIDE SEQUENCE [LARGE SCALE GENOMIC DNA]</scope>
    <source>
        <strain evidence="2">Teg-2019</strain>
        <tissue evidence="2">Adductor muscle</tissue>
    </source>
</reference>
<evidence type="ECO:0000313" key="3">
    <source>
        <dbReference type="Proteomes" id="UP001217089"/>
    </source>
</evidence>
<feature type="compositionally biased region" description="Basic and acidic residues" evidence="1">
    <location>
        <begin position="62"/>
        <end position="80"/>
    </location>
</feature>
<proteinExistence type="predicted"/>
<dbReference type="Proteomes" id="UP001217089">
    <property type="component" value="Unassembled WGS sequence"/>
</dbReference>
<dbReference type="InterPro" id="IPR026094">
    <property type="entry name" value="GPS2"/>
</dbReference>
<feature type="region of interest" description="Disordered" evidence="1">
    <location>
        <begin position="101"/>
        <end position="371"/>
    </location>
</feature>
<name>A0ABQ9FFK2_TEGGR</name>
<evidence type="ECO:0000256" key="1">
    <source>
        <dbReference type="SAM" id="MobiDB-lite"/>
    </source>
</evidence>
<feature type="compositionally biased region" description="Low complexity" evidence="1">
    <location>
        <begin position="334"/>
        <end position="348"/>
    </location>
</feature>
<dbReference type="CDD" id="cd22249">
    <property type="entry name" value="UDM1_RNF168_RNF169-like"/>
    <property type="match status" value="1"/>
</dbReference>
<sequence length="371" mass="42062">MPALIERPKMTKTMYQALKRHIVREREKKKQELEQDAMKEQERKERELRKKKEEEDSLTLEQTKEQKVLHQEDETRKRAQIKEQSELLSLQQAYPHHGIQASSPSVLLQHGPSITGRPTLYRPTQQAIIPMGIKRPRSPSPPPTSVYQQYGEQAKMIPTAIPVAKQHSQYSHPAQTEYKPGTNFPQGQPSQVNYPNQPGHSYQQPSGGYSSSKSPGKYTPGSQSAFSSYPSHYAHQQQKPQIQEQFPGYAIQRMQQPAGYMASPHGSNIPLQQQLEHANQKAGFNEEKYNIQQQSQIRPSLVHQPIQLQQQPSQQKGSIVTGYSARSQAPTQPPSNQYQPQPPTSQNNFHGQQGAPTSRPPMTGQHAGRYF</sequence>
<dbReference type="PANTHER" id="PTHR22654:SF2">
    <property type="entry name" value="G PROTEIN PATHWAY SUPPRESSOR 2"/>
    <property type="match status" value="1"/>
</dbReference>
<feature type="compositionally biased region" description="Polar residues" evidence="1">
    <location>
        <begin position="183"/>
        <end position="200"/>
    </location>
</feature>
<evidence type="ECO:0000313" key="2">
    <source>
        <dbReference type="EMBL" id="KAJ8316101.1"/>
    </source>
</evidence>
<keyword evidence="3" id="KW-1185">Reference proteome</keyword>
<feature type="compositionally biased region" description="Low complexity" evidence="1">
    <location>
        <begin position="236"/>
        <end position="245"/>
    </location>
</feature>